<comment type="caution">
    <text evidence="1">The sequence shown here is derived from an EMBL/GenBank/DDBJ whole genome shotgun (WGS) entry which is preliminary data.</text>
</comment>
<dbReference type="Proteomes" id="UP000580250">
    <property type="component" value="Unassembled WGS sequence"/>
</dbReference>
<name>A0A6V7XM12_MELEN</name>
<organism evidence="1 2">
    <name type="scientific">Meloidogyne enterolobii</name>
    <name type="common">Root-knot nematode worm</name>
    <name type="synonym">Meloidogyne mayaguensis</name>
    <dbReference type="NCBI Taxonomy" id="390850"/>
    <lineage>
        <taxon>Eukaryota</taxon>
        <taxon>Metazoa</taxon>
        <taxon>Ecdysozoa</taxon>
        <taxon>Nematoda</taxon>
        <taxon>Chromadorea</taxon>
        <taxon>Rhabditida</taxon>
        <taxon>Tylenchina</taxon>
        <taxon>Tylenchomorpha</taxon>
        <taxon>Tylenchoidea</taxon>
        <taxon>Meloidogynidae</taxon>
        <taxon>Meloidogyninae</taxon>
        <taxon>Meloidogyne</taxon>
    </lineage>
</organism>
<evidence type="ECO:0000313" key="2">
    <source>
        <dbReference type="Proteomes" id="UP000580250"/>
    </source>
</evidence>
<protein>
    <submittedName>
        <fullName evidence="1">Uncharacterized protein</fullName>
    </submittedName>
</protein>
<dbReference type="EMBL" id="CAJEWN010001769">
    <property type="protein sequence ID" value="CAD2199927.1"/>
    <property type="molecule type" value="Genomic_DNA"/>
</dbReference>
<sequence length="80" mass="9477">MGKIKELPIFEELPYFYVQKRDSLNALINQINSSFIVTNNYIHSDINYVVSTIKRWASLSKCYYIEFLLTGSQLLKNKYF</sequence>
<proteinExistence type="predicted"/>
<evidence type="ECO:0000313" key="1">
    <source>
        <dbReference type="EMBL" id="CAD2199927.1"/>
    </source>
</evidence>
<accession>A0A6V7XM12</accession>
<gene>
    <name evidence="1" type="ORF">MENT_LOCUS53361</name>
</gene>
<dbReference type="AlphaFoldDB" id="A0A6V7XM12"/>
<reference evidence="1 2" key="1">
    <citation type="submission" date="2020-08" db="EMBL/GenBank/DDBJ databases">
        <authorList>
            <person name="Koutsovoulos G."/>
            <person name="Danchin GJ E."/>
        </authorList>
    </citation>
    <scope>NUCLEOTIDE SEQUENCE [LARGE SCALE GENOMIC DNA]</scope>
</reference>